<dbReference type="InterPro" id="IPR015886">
    <property type="entry name" value="H2TH_FPG"/>
</dbReference>
<evidence type="ECO:0000256" key="3">
    <source>
        <dbReference type="ARBA" id="ARBA00011245"/>
    </source>
</evidence>
<organism evidence="18 19">
    <name type="scientific">Halioxenophilus aromaticivorans</name>
    <dbReference type="NCBI Taxonomy" id="1306992"/>
    <lineage>
        <taxon>Bacteria</taxon>
        <taxon>Pseudomonadati</taxon>
        <taxon>Pseudomonadota</taxon>
        <taxon>Gammaproteobacteria</taxon>
        <taxon>Alteromonadales</taxon>
        <taxon>Alteromonadaceae</taxon>
        <taxon>Halioxenophilus</taxon>
    </lineage>
</organism>
<evidence type="ECO:0000256" key="4">
    <source>
        <dbReference type="ARBA" id="ARBA00022723"/>
    </source>
</evidence>
<protein>
    <recommendedName>
        <fullName evidence="15">Formamidopyrimidine-DNA glycosylase</fullName>
        <shortName evidence="15">Fapy-DNA glycosylase</shortName>
        <ecNumber evidence="15">3.2.2.23</ecNumber>
    </recommendedName>
    <alternativeName>
        <fullName evidence="15">DNA-(apurinic or apyrimidinic site) lyase MutM</fullName>
        <shortName evidence="15">AP lyase MutM</shortName>
        <ecNumber evidence="15">4.2.99.18</ecNumber>
    </alternativeName>
</protein>
<feature type="active site" description="Proton donor" evidence="15">
    <location>
        <position position="3"/>
    </location>
</feature>
<dbReference type="Gene3D" id="1.10.8.50">
    <property type="match status" value="1"/>
</dbReference>
<keyword evidence="6 15" id="KW-0863">Zinc-finger</keyword>
<dbReference type="Gene3D" id="3.20.190.10">
    <property type="entry name" value="MutM-like, N-terminal"/>
    <property type="match status" value="1"/>
</dbReference>
<keyword evidence="9 15" id="KW-0238">DNA-binding</keyword>
<reference evidence="19" key="1">
    <citation type="journal article" date="2019" name="Int. J. Syst. Evol. Microbiol.">
        <title>The Global Catalogue of Microorganisms (GCM) 10K type strain sequencing project: providing services to taxonomists for standard genome sequencing and annotation.</title>
        <authorList>
            <consortium name="The Broad Institute Genomics Platform"/>
            <consortium name="The Broad Institute Genome Sequencing Center for Infectious Disease"/>
            <person name="Wu L."/>
            <person name="Ma J."/>
        </authorList>
    </citation>
    <scope>NUCLEOTIDE SEQUENCE [LARGE SCALE GENOMIC DNA]</scope>
    <source>
        <strain evidence="19">JCM 19134</strain>
    </source>
</reference>
<feature type="active site" description="Schiff-base intermediate with DNA" evidence="15">
    <location>
        <position position="2"/>
    </location>
</feature>
<evidence type="ECO:0000256" key="6">
    <source>
        <dbReference type="ARBA" id="ARBA00022771"/>
    </source>
</evidence>
<name>A0AAV3TXW8_9ALTE</name>
<dbReference type="SUPFAM" id="SSF46946">
    <property type="entry name" value="S13-like H2TH domain"/>
    <property type="match status" value="1"/>
</dbReference>
<evidence type="ECO:0000256" key="1">
    <source>
        <dbReference type="ARBA" id="ARBA00001668"/>
    </source>
</evidence>
<feature type="binding site" evidence="15">
    <location>
        <position position="113"/>
    </location>
    <ligand>
        <name>DNA</name>
        <dbReference type="ChEBI" id="CHEBI:16991"/>
    </ligand>
</feature>
<gene>
    <name evidence="15 18" type="primary">mutM</name>
    <name evidence="15" type="synonym">fpg</name>
    <name evidence="18" type="ORF">GCM10025791_03370</name>
</gene>
<dbReference type="FunFam" id="3.20.190.10:FF:000001">
    <property type="entry name" value="Formamidopyrimidine-DNA glycosylase"/>
    <property type="match status" value="1"/>
</dbReference>
<dbReference type="InterPro" id="IPR020629">
    <property type="entry name" value="FPG_Glyclase"/>
</dbReference>
<dbReference type="InterPro" id="IPR010979">
    <property type="entry name" value="Ribosomal_uS13-like_H2TH"/>
</dbReference>
<dbReference type="Pfam" id="PF06831">
    <property type="entry name" value="H2TH"/>
    <property type="match status" value="1"/>
</dbReference>
<feature type="binding site" evidence="15">
    <location>
        <position position="94"/>
    </location>
    <ligand>
        <name>DNA</name>
        <dbReference type="ChEBI" id="CHEBI:16991"/>
    </ligand>
</feature>
<dbReference type="InterPro" id="IPR015887">
    <property type="entry name" value="DNA_glyclase_Znf_dom_DNA_BS"/>
</dbReference>
<feature type="active site" description="Proton donor; for beta-elimination activity" evidence="15">
    <location>
        <position position="58"/>
    </location>
</feature>
<evidence type="ECO:0000256" key="7">
    <source>
        <dbReference type="ARBA" id="ARBA00022801"/>
    </source>
</evidence>
<dbReference type="AlphaFoldDB" id="A0AAV3TXW8"/>
<feature type="binding site" evidence="15">
    <location>
        <position position="155"/>
    </location>
    <ligand>
        <name>DNA</name>
        <dbReference type="ChEBI" id="CHEBI:16991"/>
    </ligand>
</feature>
<comment type="cofactor">
    <cofactor evidence="15">
        <name>Zn(2+)</name>
        <dbReference type="ChEBI" id="CHEBI:29105"/>
    </cofactor>
    <text evidence="15">Binds 1 zinc ion per subunit.</text>
</comment>
<feature type="domain" description="FPG-type" evidence="16">
    <location>
        <begin position="240"/>
        <end position="274"/>
    </location>
</feature>
<evidence type="ECO:0000259" key="16">
    <source>
        <dbReference type="PROSITE" id="PS51066"/>
    </source>
</evidence>
<dbReference type="HAMAP" id="MF_00103">
    <property type="entry name" value="Fapy_DNA_glycosyl"/>
    <property type="match status" value="1"/>
</dbReference>
<dbReference type="SUPFAM" id="SSF81624">
    <property type="entry name" value="N-terminal domain of MutM-like DNA repair proteins"/>
    <property type="match status" value="1"/>
</dbReference>
<dbReference type="GO" id="GO:0008270">
    <property type="term" value="F:zinc ion binding"/>
    <property type="evidence" value="ECO:0007669"/>
    <property type="project" value="UniProtKB-UniRule"/>
</dbReference>
<keyword evidence="7 15" id="KW-0378">Hydrolase</keyword>
<evidence type="ECO:0000256" key="10">
    <source>
        <dbReference type="ARBA" id="ARBA00023204"/>
    </source>
</evidence>
<dbReference type="RefSeq" id="WP_345416084.1">
    <property type="nucleotide sequence ID" value="NZ_AP031496.1"/>
</dbReference>
<dbReference type="FunFam" id="1.10.8.50:FF:000003">
    <property type="entry name" value="Formamidopyrimidine-DNA glycosylase"/>
    <property type="match status" value="1"/>
</dbReference>
<dbReference type="GO" id="GO:0140078">
    <property type="term" value="F:class I DNA-(apurinic or apyrimidinic site) endonuclease activity"/>
    <property type="evidence" value="ECO:0007669"/>
    <property type="project" value="UniProtKB-EC"/>
</dbReference>
<evidence type="ECO:0000313" key="19">
    <source>
        <dbReference type="Proteomes" id="UP001409585"/>
    </source>
</evidence>
<dbReference type="PROSITE" id="PS51068">
    <property type="entry name" value="FPG_CAT"/>
    <property type="match status" value="1"/>
</dbReference>
<keyword evidence="12 15" id="KW-0511">Multifunctional enzyme</keyword>
<dbReference type="SMART" id="SM00898">
    <property type="entry name" value="Fapy_DNA_glyco"/>
    <property type="match status" value="1"/>
</dbReference>
<dbReference type="PROSITE" id="PS51066">
    <property type="entry name" value="ZF_FPG_2"/>
    <property type="match status" value="1"/>
</dbReference>
<dbReference type="PANTHER" id="PTHR22993">
    <property type="entry name" value="FORMAMIDOPYRIMIDINE-DNA GLYCOSYLASE"/>
    <property type="match status" value="1"/>
</dbReference>
<dbReference type="EC" id="3.2.2.23" evidence="15"/>
<evidence type="ECO:0000256" key="15">
    <source>
        <dbReference type="HAMAP-Rule" id="MF_00103"/>
    </source>
</evidence>
<keyword evidence="4 15" id="KW-0479">Metal-binding</keyword>
<evidence type="ECO:0000313" key="18">
    <source>
        <dbReference type="EMBL" id="GAA4930736.1"/>
    </source>
</evidence>
<dbReference type="GO" id="GO:0003684">
    <property type="term" value="F:damaged DNA binding"/>
    <property type="evidence" value="ECO:0007669"/>
    <property type="project" value="InterPro"/>
</dbReference>
<comment type="subunit">
    <text evidence="3 15">Monomer.</text>
</comment>
<evidence type="ECO:0000256" key="9">
    <source>
        <dbReference type="ARBA" id="ARBA00023125"/>
    </source>
</evidence>
<dbReference type="SMART" id="SM01232">
    <property type="entry name" value="H2TH"/>
    <property type="match status" value="1"/>
</dbReference>
<keyword evidence="19" id="KW-1185">Reference proteome</keyword>
<dbReference type="EMBL" id="BAABLX010000003">
    <property type="protein sequence ID" value="GAA4930736.1"/>
    <property type="molecule type" value="Genomic_DNA"/>
</dbReference>
<keyword evidence="8 15" id="KW-0862">Zinc</keyword>
<feature type="active site" description="Proton donor; for delta-elimination activity" evidence="15">
    <location>
        <position position="264"/>
    </location>
</feature>
<evidence type="ECO:0000256" key="2">
    <source>
        <dbReference type="ARBA" id="ARBA00009409"/>
    </source>
</evidence>
<sequence length="274" mass="29955">MPELPEVETTRQGIAPHIVGRKVKQLVVRNASLRWPIPSDLATQIEGQTLRSIDRRGKYLLLNFAHGTALWHLGMSGSLRILQGSGVQEPPAIHDHVDVIFSGNVAVRFTDPRRFGALLWTREPIGKHQLINHLGPEPLTDAFDAAYLYARSRTRKTAIKTFIMDSKIVVGVGNIYANEALFAAGIRPGKAAGSLTKARAELLVSEIKKVLQKAITQGGTTLRDFTGGDGKPGYFAQQLAVYGRGGKLCRVCAGQLTETRLGNRSTVYCRVCQS</sequence>
<evidence type="ECO:0000256" key="12">
    <source>
        <dbReference type="ARBA" id="ARBA00023268"/>
    </source>
</evidence>
<dbReference type="SUPFAM" id="SSF57716">
    <property type="entry name" value="Glucocorticoid receptor-like (DNA-binding domain)"/>
    <property type="match status" value="1"/>
</dbReference>
<dbReference type="GO" id="GO:0006284">
    <property type="term" value="P:base-excision repair"/>
    <property type="evidence" value="ECO:0007669"/>
    <property type="project" value="InterPro"/>
</dbReference>
<comment type="caution">
    <text evidence="18">The sequence shown here is derived from an EMBL/GenBank/DDBJ whole genome shotgun (WGS) entry which is preliminary data.</text>
</comment>
<keyword evidence="13 15" id="KW-0326">Glycosidase</keyword>
<evidence type="ECO:0000256" key="13">
    <source>
        <dbReference type="ARBA" id="ARBA00023295"/>
    </source>
</evidence>
<comment type="function">
    <text evidence="15">Involved in base excision repair of DNA damaged by oxidation or by mutagenic agents. Acts as DNA glycosylase that recognizes and removes damaged bases. Has a preference for oxidized purines, such as 7,8-dihydro-8-oxoguanine (8-oxoG). Has AP (apurinic/apyrimidinic) lyase activity and introduces nicks in the DNA strand. Cleaves the DNA backbone by beta-delta elimination to generate a single-strand break at the site of the removed base with both 3'- and 5'-phosphates.</text>
</comment>
<evidence type="ECO:0000256" key="11">
    <source>
        <dbReference type="ARBA" id="ARBA00023239"/>
    </source>
</evidence>
<keyword evidence="10 15" id="KW-0234">DNA repair</keyword>
<evidence type="ECO:0000256" key="14">
    <source>
        <dbReference type="ARBA" id="ARBA00044632"/>
    </source>
</evidence>
<dbReference type="GO" id="GO:0034039">
    <property type="term" value="F:8-oxo-7,8-dihydroguanine DNA N-glycosylase activity"/>
    <property type="evidence" value="ECO:0007669"/>
    <property type="project" value="TreeGrafter"/>
</dbReference>
<dbReference type="PANTHER" id="PTHR22993:SF9">
    <property type="entry name" value="FORMAMIDOPYRIMIDINE-DNA GLYCOSYLASE"/>
    <property type="match status" value="1"/>
</dbReference>
<evidence type="ECO:0000256" key="8">
    <source>
        <dbReference type="ARBA" id="ARBA00022833"/>
    </source>
</evidence>
<evidence type="ECO:0000259" key="17">
    <source>
        <dbReference type="PROSITE" id="PS51068"/>
    </source>
</evidence>
<dbReference type="PROSITE" id="PS01242">
    <property type="entry name" value="ZF_FPG_1"/>
    <property type="match status" value="1"/>
</dbReference>
<proteinExistence type="inferred from homology"/>
<keyword evidence="5 15" id="KW-0227">DNA damage</keyword>
<dbReference type="Pfam" id="PF01149">
    <property type="entry name" value="Fapy_DNA_glyco"/>
    <property type="match status" value="1"/>
</dbReference>
<feature type="domain" description="Formamidopyrimidine-DNA glycosylase catalytic" evidence="17">
    <location>
        <begin position="2"/>
        <end position="116"/>
    </location>
</feature>
<dbReference type="InterPro" id="IPR000214">
    <property type="entry name" value="Znf_DNA_glyclase/AP_lyase"/>
</dbReference>
<dbReference type="NCBIfam" id="TIGR00577">
    <property type="entry name" value="fpg"/>
    <property type="match status" value="1"/>
</dbReference>
<dbReference type="InterPro" id="IPR035937">
    <property type="entry name" value="FPG_N"/>
</dbReference>
<comment type="similarity">
    <text evidence="2 15">Belongs to the FPG family.</text>
</comment>
<dbReference type="InterPro" id="IPR012319">
    <property type="entry name" value="FPG_cat"/>
</dbReference>
<comment type="catalytic activity">
    <reaction evidence="1 15">
        <text>Hydrolysis of DNA containing ring-opened 7-methylguanine residues, releasing 2,6-diamino-4-hydroxy-5-(N-methyl)formamidopyrimidine.</text>
        <dbReference type="EC" id="3.2.2.23"/>
    </reaction>
</comment>
<comment type="catalytic activity">
    <reaction evidence="14 15">
        <text>2'-deoxyribonucleotide-(2'-deoxyribose 5'-phosphate)-2'-deoxyribonucleotide-DNA = a 3'-end 2'-deoxyribonucleotide-(2,3-dehydro-2,3-deoxyribose 5'-phosphate)-DNA + a 5'-end 5'-phospho-2'-deoxyribonucleoside-DNA + H(+)</text>
        <dbReference type="Rhea" id="RHEA:66592"/>
        <dbReference type="Rhea" id="RHEA-COMP:13180"/>
        <dbReference type="Rhea" id="RHEA-COMP:16897"/>
        <dbReference type="Rhea" id="RHEA-COMP:17067"/>
        <dbReference type="ChEBI" id="CHEBI:15378"/>
        <dbReference type="ChEBI" id="CHEBI:136412"/>
        <dbReference type="ChEBI" id="CHEBI:157695"/>
        <dbReference type="ChEBI" id="CHEBI:167181"/>
        <dbReference type="EC" id="4.2.99.18"/>
    </reaction>
</comment>
<dbReference type="CDD" id="cd08966">
    <property type="entry name" value="EcFpg-like_N"/>
    <property type="match status" value="1"/>
</dbReference>
<keyword evidence="11 15" id="KW-0456">Lyase</keyword>
<dbReference type="EC" id="4.2.99.18" evidence="15"/>
<dbReference type="NCBIfam" id="NF002211">
    <property type="entry name" value="PRK01103.1"/>
    <property type="match status" value="1"/>
</dbReference>
<accession>A0AAV3TXW8</accession>
<dbReference type="Proteomes" id="UP001409585">
    <property type="component" value="Unassembled WGS sequence"/>
</dbReference>
<evidence type="ECO:0000256" key="5">
    <source>
        <dbReference type="ARBA" id="ARBA00022763"/>
    </source>
</evidence>